<protein>
    <submittedName>
        <fullName evidence="1">Protein-lysine N-methyltransferase efm5</fullName>
    </submittedName>
</protein>
<name>A0ACC1ILL0_9FUNG</name>
<dbReference type="Proteomes" id="UP001150581">
    <property type="component" value="Unassembled WGS sequence"/>
</dbReference>
<comment type="caution">
    <text evidence="1">The sequence shown here is derived from an EMBL/GenBank/DDBJ whole genome shotgun (WGS) entry which is preliminary data.</text>
</comment>
<gene>
    <name evidence="1" type="primary">EFM5_1</name>
    <name evidence="1" type="ORF">LPJ66_004245</name>
</gene>
<dbReference type="EMBL" id="JANBPG010000497">
    <property type="protein sequence ID" value="KAJ1896020.1"/>
    <property type="molecule type" value="Genomic_DNA"/>
</dbReference>
<organism evidence="1 2">
    <name type="scientific">Kickxella alabastrina</name>
    <dbReference type="NCBI Taxonomy" id="61397"/>
    <lineage>
        <taxon>Eukaryota</taxon>
        <taxon>Fungi</taxon>
        <taxon>Fungi incertae sedis</taxon>
        <taxon>Zoopagomycota</taxon>
        <taxon>Kickxellomycotina</taxon>
        <taxon>Kickxellomycetes</taxon>
        <taxon>Kickxellales</taxon>
        <taxon>Kickxellaceae</taxon>
        <taxon>Kickxella</taxon>
    </lineage>
</organism>
<proteinExistence type="predicted"/>
<evidence type="ECO:0000313" key="1">
    <source>
        <dbReference type="EMBL" id="KAJ1896020.1"/>
    </source>
</evidence>
<accession>A0ACC1ILL0</accession>
<evidence type="ECO:0000313" key="2">
    <source>
        <dbReference type="Proteomes" id="UP001150581"/>
    </source>
</evidence>
<reference evidence="1" key="1">
    <citation type="submission" date="2022-07" db="EMBL/GenBank/DDBJ databases">
        <title>Phylogenomic reconstructions and comparative analyses of Kickxellomycotina fungi.</title>
        <authorList>
            <person name="Reynolds N.K."/>
            <person name="Stajich J.E."/>
            <person name="Barry K."/>
            <person name="Grigoriev I.V."/>
            <person name="Crous P."/>
            <person name="Smith M.E."/>
        </authorList>
    </citation>
    <scope>NUCLEOTIDE SEQUENCE</scope>
    <source>
        <strain evidence="1">Benny 63K</strain>
    </source>
</reference>
<keyword evidence="2" id="KW-1185">Reference proteome</keyword>
<sequence length="226" mass="25977">MDFDDIPELSADTLALLQSFLGEKQDLDDRFTKLQGSADAEFETQKITMDCFQEDWQLSQFWYSEATSDFIASRALENTQQGEKIAFISSPSAYVAFRNMAPERAIDAYVFEFDKRFDLFKQQFVFYDFNRPLGFSKVEEMKGMFKFIVADPPFLNEDCLSQTMETTQHIAAEDPLIMIDTGAVMEELANKLVGAKITDFHPEHGGGLSNEFRCYTTFEDSKLKWI</sequence>